<keyword evidence="5" id="KW-1185">Reference proteome</keyword>
<dbReference type="Pfam" id="PF17171">
    <property type="entry name" value="GST_C_6"/>
    <property type="match status" value="1"/>
</dbReference>
<evidence type="ECO:0000313" key="5">
    <source>
        <dbReference type="Proteomes" id="UP000719766"/>
    </source>
</evidence>
<protein>
    <recommendedName>
        <fullName evidence="6">Thioredoxin-like fold domain-containing protein</fullName>
    </recommendedName>
</protein>
<dbReference type="Pfam" id="PF17172">
    <property type="entry name" value="GST_N_4"/>
    <property type="match status" value="1"/>
</dbReference>
<dbReference type="InterPro" id="IPR033468">
    <property type="entry name" value="Metaxin_GST"/>
</dbReference>
<dbReference type="PANTHER" id="PTHR12289:SF41">
    <property type="entry name" value="FAILED AXON CONNECTIONS-RELATED"/>
    <property type="match status" value="1"/>
</dbReference>
<organism evidence="4 5">
    <name type="scientific">Suillus plorans</name>
    <dbReference type="NCBI Taxonomy" id="116603"/>
    <lineage>
        <taxon>Eukaryota</taxon>
        <taxon>Fungi</taxon>
        <taxon>Dikarya</taxon>
        <taxon>Basidiomycota</taxon>
        <taxon>Agaricomycotina</taxon>
        <taxon>Agaricomycetes</taxon>
        <taxon>Agaricomycetidae</taxon>
        <taxon>Boletales</taxon>
        <taxon>Suillineae</taxon>
        <taxon>Suillaceae</taxon>
        <taxon>Suillus</taxon>
    </lineage>
</organism>
<proteinExistence type="inferred from homology"/>
<accession>A0A9P7DW55</accession>
<evidence type="ECO:0000259" key="2">
    <source>
        <dbReference type="Pfam" id="PF17171"/>
    </source>
</evidence>
<evidence type="ECO:0000256" key="1">
    <source>
        <dbReference type="ARBA" id="ARBA00006475"/>
    </source>
</evidence>
<sequence>MSTEPESRPHVVLWGVAKPPNAPSSSGFCQKLEVFLRFSGISYEVGETVPMKAPKGKVPFADIKHDGKTVTIPDSHFIIRYLIENGLIKDPDTVAGLTAVQKGESRAWQAYIEELLYSAIVRDRWYIDENYAVTAEEIFGSMAWPMRPMISWFFRWRVMKSIWNVGMGRHSQEEAQSLQKEAFEALEARMSGHLYFHDSEQPTGIDLIIYAFLANTLATSGNPYWADMVLRSPTLLAFTKKMTTLLFPEYKLLLHRIEEVDGLN</sequence>
<dbReference type="PANTHER" id="PTHR12289">
    <property type="entry name" value="METAXIN RELATED"/>
    <property type="match status" value="1"/>
</dbReference>
<dbReference type="InterPro" id="IPR036249">
    <property type="entry name" value="Thioredoxin-like_sf"/>
</dbReference>
<dbReference type="GO" id="GO:0005737">
    <property type="term" value="C:cytoplasm"/>
    <property type="evidence" value="ECO:0007669"/>
    <property type="project" value="TreeGrafter"/>
</dbReference>
<dbReference type="InterPro" id="IPR012336">
    <property type="entry name" value="Thioredoxin-like_fold"/>
</dbReference>
<comment type="caution">
    <text evidence="4">The sequence shown here is derived from an EMBL/GenBank/DDBJ whole genome shotgun (WGS) entry which is preliminary data.</text>
</comment>
<dbReference type="SUPFAM" id="SSF52833">
    <property type="entry name" value="Thioredoxin-like"/>
    <property type="match status" value="1"/>
</dbReference>
<evidence type="ECO:0000313" key="4">
    <source>
        <dbReference type="EMBL" id="KAG1804811.1"/>
    </source>
</evidence>
<dbReference type="SFLD" id="SFLDG01200">
    <property type="entry name" value="SUF1.1"/>
    <property type="match status" value="1"/>
</dbReference>
<dbReference type="GeneID" id="64595313"/>
<name>A0A9P7DW55_9AGAM</name>
<dbReference type="SFLD" id="SFLDS00019">
    <property type="entry name" value="Glutathione_Transferase_(cytos"/>
    <property type="match status" value="1"/>
</dbReference>
<dbReference type="Proteomes" id="UP000719766">
    <property type="component" value="Unassembled WGS sequence"/>
</dbReference>
<dbReference type="InterPro" id="IPR040079">
    <property type="entry name" value="Glutathione_S-Trfase"/>
</dbReference>
<evidence type="ECO:0008006" key="6">
    <source>
        <dbReference type="Google" id="ProtNLM"/>
    </source>
</evidence>
<gene>
    <name evidence="4" type="ORF">HD556DRAFT_1326481</name>
</gene>
<dbReference type="InterPro" id="IPR050931">
    <property type="entry name" value="Mito_Protein_Transport_Metaxin"/>
</dbReference>
<feature type="domain" description="Metaxin glutathione S-transferase" evidence="2">
    <location>
        <begin position="180"/>
        <end position="242"/>
    </location>
</feature>
<dbReference type="InterPro" id="IPR026928">
    <property type="entry name" value="FAX/IsoI-like"/>
</dbReference>
<dbReference type="OrthoDB" id="5809458at2759"/>
<reference evidence="4" key="1">
    <citation type="journal article" date="2020" name="New Phytol.">
        <title>Comparative genomics reveals dynamic genome evolution in host specialist ectomycorrhizal fungi.</title>
        <authorList>
            <person name="Lofgren L.A."/>
            <person name="Nguyen N.H."/>
            <person name="Vilgalys R."/>
            <person name="Ruytinx J."/>
            <person name="Liao H.L."/>
            <person name="Branco S."/>
            <person name="Kuo A."/>
            <person name="LaButti K."/>
            <person name="Lipzen A."/>
            <person name="Andreopoulos W."/>
            <person name="Pangilinan J."/>
            <person name="Riley R."/>
            <person name="Hundley H."/>
            <person name="Na H."/>
            <person name="Barry K."/>
            <person name="Grigoriev I.V."/>
            <person name="Stajich J.E."/>
            <person name="Kennedy P.G."/>
        </authorList>
    </citation>
    <scope>NUCLEOTIDE SEQUENCE</scope>
    <source>
        <strain evidence="4">S12</strain>
    </source>
</reference>
<evidence type="ECO:0000259" key="3">
    <source>
        <dbReference type="Pfam" id="PF17172"/>
    </source>
</evidence>
<dbReference type="SFLD" id="SFLDG01180">
    <property type="entry name" value="SUF1"/>
    <property type="match status" value="1"/>
</dbReference>
<comment type="similarity">
    <text evidence="1">Belongs to the FAX family.</text>
</comment>
<dbReference type="AlphaFoldDB" id="A0A9P7DW55"/>
<feature type="domain" description="Thioredoxin-like fold" evidence="3">
    <location>
        <begin position="28"/>
        <end position="130"/>
    </location>
</feature>
<dbReference type="RefSeq" id="XP_041166426.1">
    <property type="nucleotide sequence ID" value="XM_041301549.1"/>
</dbReference>
<dbReference type="EMBL" id="JABBWE010000003">
    <property type="protein sequence ID" value="KAG1804811.1"/>
    <property type="molecule type" value="Genomic_DNA"/>
</dbReference>